<dbReference type="PANTHER" id="PTHR10663:SF402">
    <property type="entry name" value="MIP16918P"/>
    <property type="match status" value="1"/>
</dbReference>
<dbReference type="STRING" id="400682.A0A1X7V686"/>
<evidence type="ECO:0000313" key="5">
    <source>
        <dbReference type="Proteomes" id="UP000007879"/>
    </source>
</evidence>
<dbReference type="Pfam" id="PF01369">
    <property type="entry name" value="Sec7"/>
    <property type="match status" value="1"/>
</dbReference>
<dbReference type="GO" id="GO:0005085">
    <property type="term" value="F:guanyl-nucleotide exchange factor activity"/>
    <property type="evidence" value="ECO:0007669"/>
    <property type="project" value="InterPro"/>
</dbReference>
<feature type="domain" description="PH" evidence="2">
    <location>
        <begin position="268"/>
        <end position="383"/>
    </location>
</feature>
<dbReference type="SMART" id="SM00233">
    <property type="entry name" value="PH"/>
    <property type="match status" value="1"/>
</dbReference>
<keyword evidence="1" id="KW-0175">Coiled coil</keyword>
<evidence type="ECO:0008006" key="6">
    <source>
        <dbReference type="Google" id="ProtNLM"/>
    </source>
</evidence>
<dbReference type="Gene3D" id="1.10.1000.11">
    <property type="entry name" value="Arf Nucleotide-binding Site Opener,domain 2"/>
    <property type="match status" value="1"/>
</dbReference>
<dbReference type="CDD" id="cd00171">
    <property type="entry name" value="Sec7"/>
    <property type="match status" value="1"/>
</dbReference>
<dbReference type="FunFam" id="1.10.1000.11:FF:000002">
    <property type="entry name" value="Cytohesin 1"/>
    <property type="match status" value="1"/>
</dbReference>
<dbReference type="Proteomes" id="UP000007879">
    <property type="component" value="Unassembled WGS sequence"/>
</dbReference>
<evidence type="ECO:0000259" key="2">
    <source>
        <dbReference type="PROSITE" id="PS50003"/>
    </source>
</evidence>
<dbReference type="Gene3D" id="1.10.220.20">
    <property type="match status" value="1"/>
</dbReference>
<proteinExistence type="predicted"/>
<evidence type="ECO:0000313" key="4">
    <source>
        <dbReference type="EnsemblMetazoa" id="Aqu2.1.35785_001"/>
    </source>
</evidence>
<dbReference type="SUPFAM" id="SSF48425">
    <property type="entry name" value="Sec7 domain"/>
    <property type="match status" value="1"/>
</dbReference>
<feature type="domain" description="SEC7" evidence="3">
    <location>
        <begin position="61"/>
        <end position="249"/>
    </location>
</feature>
<accession>A0A1X7V686</accession>
<dbReference type="InterPro" id="IPR023394">
    <property type="entry name" value="Sec7_C_sf"/>
</dbReference>
<keyword evidence="5" id="KW-1185">Reference proteome</keyword>
<sequence>MATDIVIPSERELSRSEEEEALLRKIRQEKEQLWYEIQDLRRQIIEIDNDLAALDEANDEEVRQAKEKQRLTRTGRNKFNANPKDGIKYLQMHNLLGESSEEIAQWLFKGELLSKRSIGDYLGEGKDFNVEVLKKFIALHDFKGKLLVDAIRAFLGSFHLPGEAQKIDRIMEIFAERYLFCNPDGALSDKDTIYVLSFSVIMLHTSLHNPSVKDKPSIETFISMNRGIDNGKDLPSELLTEFYENVKKEEFKVPDSEGGGGLAETFFNPEKEGWLTKEGGKYKSKHRRWFILKENMLYYFKQPSDSDLIGSIPLDPELSVRIVEDPKAPANCFEIYSETGVIKAWKKDSDGKTVKGNHDVYRLVAGSAEERDEWIKCIQVNLQPSSVYDSLTQRRRKITGVQGLNIPEMN</sequence>
<dbReference type="OrthoDB" id="430364at2759"/>
<dbReference type="SUPFAM" id="SSF50729">
    <property type="entry name" value="PH domain-like"/>
    <property type="match status" value="1"/>
</dbReference>
<protein>
    <recommendedName>
        <fullName evidence="6">SEC7 domain-containing protein</fullName>
    </recommendedName>
</protein>
<reference evidence="4" key="2">
    <citation type="submission" date="2017-05" db="UniProtKB">
        <authorList>
            <consortium name="EnsemblMetazoa"/>
        </authorList>
    </citation>
    <scope>IDENTIFICATION</scope>
</reference>
<dbReference type="PROSITE" id="PS50190">
    <property type="entry name" value="SEC7"/>
    <property type="match status" value="1"/>
</dbReference>
<dbReference type="EnsemblMetazoa" id="XM_003385465.3">
    <property type="protein sequence ID" value="XP_003385513.1"/>
    <property type="gene ID" value="LOC100640536"/>
</dbReference>
<dbReference type="InParanoid" id="A0A1X7V686"/>
<name>A0A1X7V686_AMPQE</name>
<dbReference type="Pfam" id="PF00169">
    <property type="entry name" value="PH"/>
    <property type="match status" value="1"/>
</dbReference>
<dbReference type="InterPro" id="IPR001849">
    <property type="entry name" value="PH_domain"/>
</dbReference>
<dbReference type="InterPro" id="IPR011993">
    <property type="entry name" value="PH-like_dom_sf"/>
</dbReference>
<dbReference type="InterPro" id="IPR000904">
    <property type="entry name" value="Sec7_dom"/>
</dbReference>
<dbReference type="KEGG" id="aqu:100640536"/>
<dbReference type="EnsemblMetazoa" id="Aqu2.1.35785_001">
    <property type="protein sequence ID" value="Aqu2.1.35785_001"/>
    <property type="gene ID" value="Aqu2.1.35785"/>
</dbReference>
<feature type="coiled-coil region" evidence="1">
    <location>
        <begin position="23"/>
        <end position="74"/>
    </location>
</feature>
<dbReference type="SMART" id="SM00222">
    <property type="entry name" value="Sec7"/>
    <property type="match status" value="1"/>
</dbReference>
<organism evidence="4">
    <name type="scientific">Amphimedon queenslandica</name>
    <name type="common">Sponge</name>
    <dbReference type="NCBI Taxonomy" id="400682"/>
    <lineage>
        <taxon>Eukaryota</taxon>
        <taxon>Metazoa</taxon>
        <taxon>Porifera</taxon>
        <taxon>Demospongiae</taxon>
        <taxon>Heteroscleromorpha</taxon>
        <taxon>Haplosclerida</taxon>
        <taxon>Niphatidae</taxon>
        <taxon>Amphimedon</taxon>
    </lineage>
</organism>
<evidence type="ECO:0000256" key="1">
    <source>
        <dbReference type="SAM" id="Coils"/>
    </source>
</evidence>
<dbReference type="GO" id="GO:0032012">
    <property type="term" value="P:regulation of ARF protein signal transduction"/>
    <property type="evidence" value="ECO:0007669"/>
    <property type="project" value="InterPro"/>
</dbReference>
<dbReference type="PROSITE" id="PS50003">
    <property type="entry name" value="PH_DOMAIN"/>
    <property type="match status" value="1"/>
</dbReference>
<dbReference type="CDD" id="cd01252">
    <property type="entry name" value="PH_GRP1-like"/>
    <property type="match status" value="1"/>
</dbReference>
<reference evidence="5" key="1">
    <citation type="journal article" date="2010" name="Nature">
        <title>The Amphimedon queenslandica genome and the evolution of animal complexity.</title>
        <authorList>
            <person name="Srivastava M."/>
            <person name="Simakov O."/>
            <person name="Chapman J."/>
            <person name="Fahey B."/>
            <person name="Gauthier M.E."/>
            <person name="Mitros T."/>
            <person name="Richards G.S."/>
            <person name="Conaco C."/>
            <person name="Dacre M."/>
            <person name="Hellsten U."/>
            <person name="Larroux C."/>
            <person name="Putnam N.H."/>
            <person name="Stanke M."/>
            <person name="Adamska M."/>
            <person name="Darling A."/>
            <person name="Degnan S.M."/>
            <person name="Oakley T.H."/>
            <person name="Plachetzki D.C."/>
            <person name="Zhai Y."/>
            <person name="Adamski M."/>
            <person name="Calcino A."/>
            <person name="Cummins S.F."/>
            <person name="Goodstein D.M."/>
            <person name="Harris C."/>
            <person name="Jackson D.J."/>
            <person name="Leys S.P."/>
            <person name="Shu S."/>
            <person name="Woodcroft B.J."/>
            <person name="Vervoort M."/>
            <person name="Kosik K.S."/>
            <person name="Manning G."/>
            <person name="Degnan B.M."/>
            <person name="Rokhsar D.S."/>
        </authorList>
    </citation>
    <scope>NUCLEOTIDE SEQUENCE [LARGE SCALE GENOMIC DNA]</scope>
</reference>
<dbReference type="AlphaFoldDB" id="A0A1X7V686"/>
<dbReference type="PANTHER" id="PTHR10663">
    <property type="entry name" value="GUANYL-NUCLEOTIDE EXCHANGE FACTOR"/>
    <property type="match status" value="1"/>
</dbReference>
<dbReference type="Gene3D" id="2.30.29.30">
    <property type="entry name" value="Pleckstrin-homology domain (PH domain)/Phosphotyrosine-binding domain (PTB)"/>
    <property type="match status" value="1"/>
</dbReference>
<dbReference type="InterPro" id="IPR035999">
    <property type="entry name" value="Sec7_dom_sf"/>
</dbReference>
<gene>
    <name evidence="4" type="primary">100640536</name>
</gene>
<evidence type="ECO:0000259" key="3">
    <source>
        <dbReference type="PROSITE" id="PS50190"/>
    </source>
</evidence>